<sequence>MVIGRVSIRSIYTCVSGLGNMEPQYAGTRHNVGLKIVQMLGDQLSAGAKPFVRSRAAPKVEYLSIPSLSLVLLLSNGGYMNESGKTLQSVWRKLNRRLGGQKVRHIVVHDELALSLGKLQLREPGRSVRGHNGLKDIERCCGTNFYRLAIGIGRPESRDPADVADYVLGRLSPEENSKLKELVLPRVWPLISKQ</sequence>
<dbReference type="GO" id="GO:0032543">
    <property type="term" value="P:mitochondrial translation"/>
    <property type="evidence" value="ECO:0007669"/>
    <property type="project" value="EnsemblFungi"/>
</dbReference>
<keyword evidence="7" id="KW-1185">Reference proteome</keyword>
<dbReference type="Pfam" id="PF01195">
    <property type="entry name" value="Pept_tRNA_hydro"/>
    <property type="match status" value="1"/>
</dbReference>
<reference evidence="7" key="2">
    <citation type="submission" date="2012-08" db="EMBL/GenBank/DDBJ databases">
        <title>Genome sequence of Kazachstania naganishii.</title>
        <authorList>
            <person name="Gordon J.L."/>
            <person name="Armisen D."/>
            <person name="Proux-Wera E."/>
            <person name="OhEigeartaigh S.S."/>
            <person name="Byrne K.P."/>
            <person name="Wolfe K.H."/>
        </authorList>
    </citation>
    <scope>NUCLEOTIDE SEQUENCE [LARGE SCALE GENOMIC DNA]</scope>
    <source>
        <strain evidence="7">ATCC MYA-139 / BCRC 22969 / CBS 8797 / CCRC 22969 / KCTC 17520 / NBRC 10181 / NCYC 3082</strain>
    </source>
</reference>
<dbReference type="OMA" id="HDELQVP"/>
<keyword evidence="2" id="KW-0820">tRNA-binding</keyword>
<dbReference type="InterPro" id="IPR001328">
    <property type="entry name" value="Pept_tRNA_hydro"/>
</dbReference>
<evidence type="ECO:0000256" key="5">
    <source>
        <dbReference type="ARBA" id="ARBA00038063"/>
    </source>
</evidence>
<dbReference type="RefSeq" id="XP_022464628.1">
    <property type="nucleotide sequence ID" value="XM_022608098.1"/>
</dbReference>
<evidence type="ECO:0000256" key="1">
    <source>
        <dbReference type="ARBA" id="ARBA00013260"/>
    </source>
</evidence>
<dbReference type="GO" id="GO:0000049">
    <property type="term" value="F:tRNA binding"/>
    <property type="evidence" value="ECO:0007669"/>
    <property type="project" value="UniProtKB-KW"/>
</dbReference>
<dbReference type="EC" id="3.1.1.29" evidence="1"/>
<dbReference type="STRING" id="1071383.J7RYW6"/>
<dbReference type="NCBIfam" id="TIGR00447">
    <property type="entry name" value="pth"/>
    <property type="match status" value="1"/>
</dbReference>
<keyword evidence="4" id="KW-0694">RNA-binding</keyword>
<dbReference type="InterPro" id="IPR036416">
    <property type="entry name" value="Pept_tRNA_hydro_sf"/>
</dbReference>
<evidence type="ECO:0000313" key="6">
    <source>
        <dbReference type="EMBL" id="CCK70382.1"/>
    </source>
</evidence>
<protein>
    <recommendedName>
        <fullName evidence="1">peptidyl-tRNA hydrolase</fullName>
        <ecNumber evidence="1">3.1.1.29</ecNumber>
    </recommendedName>
</protein>
<dbReference type="SUPFAM" id="SSF53178">
    <property type="entry name" value="Peptidyl-tRNA hydrolase-like"/>
    <property type="match status" value="1"/>
</dbReference>
<proteinExistence type="inferred from homology"/>
<dbReference type="GO" id="GO:0005739">
    <property type="term" value="C:mitochondrion"/>
    <property type="evidence" value="ECO:0007669"/>
    <property type="project" value="GOC"/>
</dbReference>
<name>J7RYW6_HUIN7</name>
<dbReference type="HOGENOM" id="CLU_062456_2_1_1"/>
<dbReference type="Gene3D" id="3.40.50.1470">
    <property type="entry name" value="Peptidyl-tRNA hydrolase"/>
    <property type="match status" value="1"/>
</dbReference>
<dbReference type="PANTHER" id="PTHR17224">
    <property type="entry name" value="PEPTIDYL-TRNA HYDROLASE"/>
    <property type="match status" value="1"/>
</dbReference>
<evidence type="ECO:0000256" key="4">
    <source>
        <dbReference type="ARBA" id="ARBA00022884"/>
    </source>
</evidence>
<evidence type="ECO:0000313" key="7">
    <source>
        <dbReference type="Proteomes" id="UP000006310"/>
    </source>
</evidence>
<dbReference type="Proteomes" id="UP000006310">
    <property type="component" value="Chromosome 5"/>
</dbReference>
<dbReference type="PROSITE" id="PS01196">
    <property type="entry name" value="PEPT_TRNA_HYDROL_2"/>
    <property type="match status" value="1"/>
</dbReference>
<dbReference type="eggNOG" id="KOG2255">
    <property type="taxonomic scope" value="Eukaryota"/>
</dbReference>
<accession>J7RYW6</accession>
<evidence type="ECO:0000256" key="2">
    <source>
        <dbReference type="ARBA" id="ARBA00022555"/>
    </source>
</evidence>
<dbReference type="PANTHER" id="PTHR17224:SF1">
    <property type="entry name" value="PEPTIDYL-TRNA HYDROLASE"/>
    <property type="match status" value="1"/>
</dbReference>
<evidence type="ECO:0000256" key="3">
    <source>
        <dbReference type="ARBA" id="ARBA00022801"/>
    </source>
</evidence>
<dbReference type="GO" id="GO:0004045">
    <property type="term" value="F:peptidyl-tRNA hydrolase activity"/>
    <property type="evidence" value="ECO:0007669"/>
    <property type="project" value="UniProtKB-EC"/>
</dbReference>
<dbReference type="KEGG" id="kng:KNAG_0E01150"/>
<dbReference type="OrthoDB" id="1711136at2759"/>
<keyword evidence="3" id="KW-0378">Hydrolase</keyword>
<dbReference type="GeneID" id="34526082"/>
<dbReference type="AlphaFoldDB" id="J7RYW6"/>
<dbReference type="InterPro" id="IPR018171">
    <property type="entry name" value="Pept_tRNA_hydro_CS"/>
</dbReference>
<gene>
    <name evidence="6" type="primary">KNAG0E01150</name>
    <name evidence="6" type="ordered locus">KNAG_0E01150</name>
</gene>
<dbReference type="EMBL" id="HE978318">
    <property type="protein sequence ID" value="CCK70382.1"/>
    <property type="molecule type" value="Genomic_DNA"/>
</dbReference>
<comment type="similarity">
    <text evidence="5">Belongs to the PTH family.</text>
</comment>
<organism evidence="6 7">
    <name type="scientific">Huiozyma naganishii (strain ATCC MYA-139 / BCRC 22969 / CBS 8797 / KCTC 17520 / NBRC 10181 / NCYC 3082 / Yp74L-3)</name>
    <name type="common">Yeast</name>
    <name type="synonym">Kazachstania naganishii</name>
    <dbReference type="NCBI Taxonomy" id="1071383"/>
    <lineage>
        <taxon>Eukaryota</taxon>
        <taxon>Fungi</taxon>
        <taxon>Dikarya</taxon>
        <taxon>Ascomycota</taxon>
        <taxon>Saccharomycotina</taxon>
        <taxon>Saccharomycetes</taxon>
        <taxon>Saccharomycetales</taxon>
        <taxon>Saccharomycetaceae</taxon>
        <taxon>Huiozyma</taxon>
    </lineage>
</organism>
<reference evidence="6 7" key="1">
    <citation type="journal article" date="2011" name="Proc. Natl. Acad. Sci. U.S.A.">
        <title>Evolutionary erosion of yeast sex chromosomes by mating-type switching accidents.</title>
        <authorList>
            <person name="Gordon J.L."/>
            <person name="Armisen D."/>
            <person name="Proux-Wera E."/>
            <person name="Oheigeartaigh S.S."/>
            <person name="Byrne K.P."/>
            <person name="Wolfe K.H."/>
        </authorList>
    </citation>
    <scope>NUCLEOTIDE SEQUENCE [LARGE SCALE GENOMIC DNA]</scope>
    <source>
        <strain evidence="7">ATCC MYA-139 / BCRC 22969 / CBS 8797 / CCRC 22969 / KCTC 17520 / NBRC 10181 / NCYC 3082</strain>
    </source>
</reference>